<dbReference type="KEGG" id="adl:AURDEDRAFT_176168"/>
<keyword evidence="1" id="KW-0472">Membrane</keyword>
<protein>
    <submittedName>
        <fullName evidence="2">Uncharacterized protein</fullName>
    </submittedName>
</protein>
<keyword evidence="1" id="KW-0812">Transmembrane</keyword>
<dbReference type="InParanoid" id="J0CW67"/>
<gene>
    <name evidence="2" type="ORF">AURDEDRAFT_176168</name>
</gene>
<evidence type="ECO:0000256" key="1">
    <source>
        <dbReference type="SAM" id="Phobius"/>
    </source>
</evidence>
<reference evidence="3" key="1">
    <citation type="journal article" date="2012" name="Science">
        <title>The Paleozoic origin of enzymatic lignin decomposition reconstructed from 31 fungal genomes.</title>
        <authorList>
            <person name="Floudas D."/>
            <person name="Binder M."/>
            <person name="Riley R."/>
            <person name="Barry K."/>
            <person name="Blanchette R.A."/>
            <person name="Henrissat B."/>
            <person name="Martinez A.T."/>
            <person name="Otillar R."/>
            <person name="Spatafora J.W."/>
            <person name="Yadav J.S."/>
            <person name="Aerts A."/>
            <person name="Benoit I."/>
            <person name="Boyd A."/>
            <person name="Carlson A."/>
            <person name="Copeland A."/>
            <person name="Coutinho P.M."/>
            <person name="de Vries R.P."/>
            <person name="Ferreira P."/>
            <person name="Findley K."/>
            <person name="Foster B."/>
            <person name="Gaskell J."/>
            <person name="Glotzer D."/>
            <person name="Gorecki P."/>
            <person name="Heitman J."/>
            <person name="Hesse C."/>
            <person name="Hori C."/>
            <person name="Igarashi K."/>
            <person name="Jurgens J.A."/>
            <person name="Kallen N."/>
            <person name="Kersten P."/>
            <person name="Kohler A."/>
            <person name="Kuees U."/>
            <person name="Kumar T.K.A."/>
            <person name="Kuo A."/>
            <person name="LaButti K."/>
            <person name="Larrondo L.F."/>
            <person name="Lindquist E."/>
            <person name="Ling A."/>
            <person name="Lombard V."/>
            <person name="Lucas S."/>
            <person name="Lundell T."/>
            <person name="Martin R."/>
            <person name="McLaughlin D.J."/>
            <person name="Morgenstern I."/>
            <person name="Morin E."/>
            <person name="Murat C."/>
            <person name="Nagy L.G."/>
            <person name="Nolan M."/>
            <person name="Ohm R.A."/>
            <person name="Patyshakuliyeva A."/>
            <person name="Rokas A."/>
            <person name="Ruiz-Duenas F.J."/>
            <person name="Sabat G."/>
            <person name="Salamov A."/>
            <person name="Samejima M."/>
            <person name="Schmutz J."/>
            <person name="Slot J.C."/>
            <person name="St John F."/>
            <person name="Stenlid J."/>
            <person name="Sun H."/>
            <person name="Sun S."/>
            <person name="Syed K."/>
            <person name="Tsang A."/>
            <person name="Wiebenga A."/>
            <person name="Young D."/>
            <person name="Pisabarro A."/>
            <person name="Eastwood D.C."/>
            <person name="Martin F."/>
            <person name="Cullen D."/>
            <person name="Grigoriev I.V."/>
            <person name="Hibbett D.S."/>
        </authorList>
    </citation>
    <scope>NUCLEOTIDE SEQUENCE [LARGE SCALE GENOMIC DNA]</scope>
    <source>
        <strain evidence="3">TFB10046</strain>
    </source>
</reference>
<evidence type="ECO:0000313" key="2">
    <source>
        <dbReference type="EMBL" id="EJD34773.1"/>
    </source>
</evidence>
<keyword evidence="1" id="KW-1133">Transmembrane helix</keyword>
<sequence>MRLTGAKSVQIAAAALFIYDHLTTFAAEIALVGIVLYHQFFSNANIDCRVTYTYSICSLVLGILVADVILVLRTWAVWNTQRSILVLLIALFAALSAASAYIAADFLRGLTFHPVAELTPPVAEVLGRHVCLAAAGSNRLAILWTCIAVFELVIFISTAAKAIGHLQEHKSGPISSLYRDGRLFFVCIFATNAVVIYTSPTYAPLLGMLQCTLHSVLGCRLILHIRGAALKTKDPTLTSIHVSSAAIE</sequence>
<feature type="transmembrane region" description="Helical" evidence="1">
    <location>
        <begin position="52"/>
        <end position="72"/>
    </location>
</feature>
<dbReference type="OMA" id="ANIDCRV"/>
<feature type="transmembrane region" description="Helical" evidence="1">
    <location>
        <begin position="12"/>
        <end position="40"/>
    </location>
</feature>
<name>J0CW67_AURST</name>
<dbReference type="AlphaFoldDB" id="J0CW67"/>
<feature type="transmembrane region" description="Helical" evidence="1">
    <location>
        <begin position="181"/>
        <end position="199"/>
    </location>
</feature>
<feature type="transmembrane region" description="Helical" evidence="1">
    <location>
        <begin position="141"/>
        <end position="160"/>
    </location>
</feature>
<proteinExistence type="predicted"/>
<accession>J0CW67</accession>
<organism evidence="2 3">
    <name type="scientific">Auricularia subglabra (strain TFB-10046 / SS5)</name>
    <name type="common">White-rot fungus</name>
    <name type="synonym">Auricularia delicata (strain TFB10046)</name>
    <dbReference type="NCBI Taxonomy" id="717982"/>
    <lineage>
        <taxon>Eukaryota</taxon>
        <taxon>Fungi</taxon>
        <taxon>Dikarya</taxon>
        <taxon>Basidiomycota</taxon>
        <taxon>Agaricomycotina</taxon>
        <taxon>Agaricomycetes</taxon>
        <taxon>Auriculariales</taxon>
        <taxon>Auriculariaceae</taxon>
        <taxon>Auricularia</taxon>
    </lineage>
</organism>
<evidence type="ECO:0000313" key="3">
    <source>
        <dbReference type="Proteomes" id="UP000006514"/>
    </source>
</evidence>
<dbReference type="EMBL" id="JH687921">
    <property type="protein sequence ID" value="EJD34773.1"/>
    <property type="molecule type" value="Genomic_DNA"/>
</dbReference>
<dbReference type="Proteomes" id="UP000006514">
    <property type="component" value="Unassembled WGS sequence"/>
</dbReference>
<dbReference type="OrthoDB" id="2958007at2759"/>
<keyword evidence="3" id="KW-1185">Reference proteome</keyword>
<feature type="transmembrane region" description="Helical" evidence="1">
    <location>
        <begin position="84"/>
        <end position="104"/>
    </location>
</feature>